<keyword evidence="2" id="KW-0472">Membrane</keyword>
<dbReference type="PANTHER" id="PTHR47592:SF31">
    <property type="entry name" value="ZINC FINGER, CCHC-TYPE-RELATED"/>
    <property type="match status" value="1"/>
</dbReference>
<dbReference type="SUPFAM" id="SSF57756">
    <property type="entry name" value="Retrovirus zinc finger-like domains"/>
    <property type="match status" value="1"/>
</dbReference>
<dbReference type="InterPro" id="IPR036875">
    <property type="entry name" value="Znf_CCHC_sf"/>
</dbReference>
<evidence type="ECO:0000256" key="1">
    <source>
        <dbReference type="PROSITE-ProRule" id="PRU00047"/>
    </source>
</evidence>
<dbReference type="AlphaFoldDB" id="F2E6W3"/>
<proteinExistence type="evidence at transcript level"/>
<dbReference type="GO" id="GO:0003676">
    <property type="term" value="F:nucleic acid binding"/>
    <property type="evidence" value="ECO:0007669"/>
    <property type="project" value="InterPro"/>
</dbReference>
<feature type="transmembrane region" description="Helical" evidence="2">
    <location>
        <begin position="63"/>
        <end position="80"/>
    </location>
</feature>
<keyword evidence="1" id="KW-0863">Zinc-finger</keyword>
<dbReference type="PANTHER" id="PTHR47592">
    <property type="entry name" value="PBF68 PROTEIN"/>
    <property type="match status" value="1"/>
</dbReference>
<keyword evidence="1" id="KW-0479">Metal-binding</keyword>
<evidence type="ECO:0000256" key="2">
    <source>
        <dbReference type="SAM" id="Phobius"/>
    </source>
</evidence>
<dbReference type="InterPro" id="IPR001878">
    <property type="entry name" value="Znf_CCHC"/>
</dbReference>
<dbReference type="Pfam" id="PF14223">
    <property type="entry name" value="Retrotran_gag_2"/>
    <property type="match status" value="1"/>
</dbReference>
<keyword evidence="1" id="KW-0862">Zinc</keyword>
<feature type="domain" description="CCHC-type" evidence="3">
    <location>
        <begin position="327"/>
        <end position="342"/>
    </location>
</feature>
<dbReference type="GO" id="GO:0008270">
    <property type="term" value="F:zinc ion binding"/>
    <property type="evidence" value="ECO:0007669"/>
    <property type="project" value="UniProtKB-KW"/>
</dbReference>
<feature type="transmembrane region" description="Helical" evidence="2">
    <location>
        <begin position="127"/>
        <end position="146"/>
    </location>
</feature>
<keyword evidence="2" id="KW-0812">Transmembrane</keyword>
<protein>
    <submittedName>
        <fullName evidence="4">Predicted protein</fullName>
    </submittedName>
</protein>
<sequence>MRLFSGMEATATSNDNAATTANWPIGGYNSFILMFIFILAVLFACIDVSTICIVCARLVHDQYIISLVNAMLVIISWINMLEKLPIYSTIQKPNVYGNFSSNGFAAALKPDKFTGTYSKRCQRRTTLWLTAMNVFWVAGVTPTGTISREHEKMFAGATILFLGAVISMIGDKLVDAYLHMHVAKDLCEVLESKFGVTDGGSEMYVMEQFHDYKMFDNRSILEQAHEIICIAKELDVLKCNLPGKFVAGCIIAKLSVEDIIGHLSVEQNSRANDSNGKAVGSSYVANMVHQRNFNSHKPKGKNYVQQNTDFKKKGKKTFNKNKKGDGCYTCGSEEHWTNKCPNKYKKPA</sequence>
<accession>F2E6W3</accession>
<name>F2E6W3_HORVV</name>
<keyword evidence="2" id="KW-1133">Transmembrane helix</keyword>
<feature type="transmembrane region" description="Helical" evidence="2">
    <location>
        <begin position="153"/>
        <end position="170"/>
    </location>
</feature>
<dbReference type="PROSITE" id="PS50158">
    <property type="entry name" value="ZF_CCHC"/>
    <property type="match status" value="1"/>
</dbReference>
<dbReference type="Gene3D" id="4.10.60.10">
    <property type="entry name" value="Zinc finger, CCHC-type"/>
    <property type="match status" value="1"/>
</dbReference>
<feature type="transmembrane region" description="Helical" evidence="2">
    <location>
        <begin position="31"/>
        <end position="56"/>
    </location>
</feature>
<organism evidence="4">
    <name type="scientific">Hordeum vulgare subsp. vulgare</name>
    <name type="common">Domesticated barley</name>
    <dbReference type="NCBI Taxonomy" id="112509"/>
    <lineage>
        <taxon>Eukaryota</taxon>
        <taxon>Viridiplantae</taxon>
        <taxon>Streptophyta</taxon>
        <taxon>Embryophyta</taxon>
        <taxon>Tracheophyta</taxon>
        <taxon>Spermatophyta</taxon>
        <taxon>Magnoliopsida</taxon>
        <taxon>Liliopsida</taxon>
        <taxon>Poales</taxon>
        <taxon>Poaceae</taxon>
        <taxon>BOP clade</taxon>
        <taxon>Pooideae</taxon>
        <taxon>Triticodae</taxon>
        <taxon>Triticeae</taxon>
        <taxon>Hordeinae</taxon>
        <taxon>Hordeum</taxon>
    </lineage>
</organism>
<evidence type="ECO:0000313" key="4">
    <source>
        <dbReference type="EMBL" id="BAK03085.1"/>
    </source>
</evidence>
<reference evidence="4" key="1">
    <citation type="journal article" date="2011" name="Plant Physiol.">
        <title>Comprehensive sequence analysis of 24,783 barley full-length cDNAs derived from 12 clone libraries.</title>
        <authorList>
            <person name="Matsumoto T."/>
            <person name="Tanaka T."/>
            <person name="Sakai H."/>
            <person name="Amano N."/>
            <person name="Kanamori H."/>
            <person name="Kurita K."/>
            <person name="Kikuta A."/>
            <person name="Kamiya K."/>
            <person name="Yamamoto M."/>
            <person name="Ikawa H."/>
            <person name="Fujii N."/>
            <person name="Hori K."/>
            <person name="Itoh T."/>
            <person name="Sato K."/>
        </authorList>
    </citation>
    <scope>NUCLEOTIDE SEQUENCE</scope>
    <source>
        <tissue evidence="4">Shoot and root</tissue>
    </source>
</reference>
<dbReference type="EMBL" id="AK371887">
    <property type="protein sequence ID" value="BAK03085.1"/>
    <property type="molecule type" value="mRNA"/>
</dbReference>
<evidence type="ECO:0000259" key="3">
    <source>
        <dbReference type="PROSITE" id="PS50158"/>
    </source>
</evidence>